<keyword evidence="9" id="KW-0735">Signal-anchor</keyword>
<organism evidence="15 16">
    <name type="scientific">Diaporthe ampelina</name>
    <dbReference type="NCBI Taxonomy" id="1214573"/>
    <lineage>
        <taxon>Eukaryota</taxon>
        <taxon>Fungi</taxon>
        <taxon>Dikarya</taxon>
        <taxon>Ascomycota</taxon>
        <taxon>Pezizomycotina</taxon>
        <taxon>Sordariomycetes</taxon>
        <taxon>Sordariomycetidae</taxon>
        <taxon>Diaporthales</taxon>
        <taxon>Diaporthaceae</taxon>
        <taxon>Diaporthe</taxon>
    </lineage>
</organism>
<evidence type="ECO:0000256" key="7">
    <source>
        <dbReference type="ARBA" id="ARBA00022692"/>
    </source>
</evidence>
<evidence type="ECO:0000313" key="15">
    <source>
        <dbReference type="EMBL" id="KKY29365.1"/>
    </source>
</evidence>
<dbReference type="EMBL" id="LCUC01000866">
    <property type="protein sequence ID" value="KKY29365.1"/>
    <property type="molecule type" value="Genomic_DNA"/>
</dbReference>
<dbReference type="GO" id="GO:0016020">
    <property type="term" value="C:membrane"/>
    <property type="evidence" value="ECO:0007669"/>
    <property type="project" value="UniProtKB-SubCell"/>
</dbReference>
<dbReference type="FunFam" id="3.90.550.50:FF:000039">
    <property type="entry name" value="WGS project CABT00000000 data, contig 2.9"/>
    <property type="match status" value="1"/>
</dbReference>
<feature type="domain" description="Fringe-like glycosyltransferase" evidence="14">
    <location>
        <begin position="131"/>
        <end position="253"/>
    </location>
</feature>
<evidence type="ECO:0000256" key="8">
    <source>
        <dbReference type="ARBA" id="ARBA00022741"/>
    </source>
</evidence>
<comment type="pathway">
    <text evidence="2">Protein modification; protein glycosylation.</text>
</comment>
<keyword evidence="7" id="KW-0812">Transmembrane</keyword>
<dbReference type="GO" id="GO:0000166">
    <property type="term" value="F:nucleotide binding"/>
    <property type="evidence" value="ECO:0007669"/>
    <property type="project" value="UniProtKB-KW"/>
</dbReference>
<sequence length="484" mass="55241">MISNRSFTVIFFAFISAVVLLITAQRLDQWDNKASLENPSIGPTSVGAPDKGQDNAPISHGLQSLRPDHDPICDGFPDTSGILLVMKTGASESFDKLPTHLITTLRCLPDFLLFSDLDQHIAGYHVRDSLETVLNTAKDDNHEFDLYRQQKECVIDQDMCAKNIDGLQDAGWNLDKYKNIHMAEKAHRLRPGYDWYFFVDADTYISWHNLVHMLRKLDPTRPRYLGSPTVIGGHLFAHGGSGYAVSRAAMMEFAGQNPGIANKYDPQVKSVCCGDYMFAVSLNETIGITVESLWPITNGEKPSMFPFGNRQWCHAIGTMHHMSSEEVSEFWEFERKRYAQTQEPLLVKEVYHKYFEPRLVPVREDWDNYSDGWYYIDLDSPDHDWEGWRKDRSTGEENKSELQKLAHLSADDCARACDEHADCFQWAYTNECCAMKASFQLGKPVKRPHEAKERMVSGWAVAKIVQWIEAQGECREAIWPDTKP</sequence>
<feature type="chain" id="PRO_5002545185" description="N-acetylgalactosaminide beta-1,3-galactosyltransferase" evidence="13">
    <location>
        <begin position="25"/>
        <end position="484"/>
    </location>
</feature>
<feature type="region of interest" description="Disordered" evidence="12">
    <location>
        <begin position="38"/>
        <end position="61"/>
    </location>
</feature>
<dbReference type="Pfam" id="PF02434">
    <property type="entry name" value="Fringe"/>
    <property type="match status" value="1"/>
</dbReference>
<keyword evidence="10" id="KW-1133">Transmembrane helix</keyword>
<feature type="signal peptide" evidence="13">
    <location>
        <begin position="1"/>
        <end position="24"/>
    </location>
</feature>
<evidence type="ECO:0000256" key="1">
    <source>
        <dbReference type="ARBA" id="ARBA00004606"/>
    </source>
</evidence>
<comment type="similarity">
    <text evidence="3">Belongs to the glycosyltransferase 31 family. Beta3-Gal-T subfamily.</text>
</comment>
<dbReference type="Gene3D" id="3.90.550.50">
    <property type="match status" value="1"/>
</dbReference>
<keyword evidence="8" id="KW-0547">Nucleotide-binding</keyword>
<evidence type="ECO:0000256" key="2">
    <source>
        <dbReference type="ARBA" id="ARBA00004922"/>
    </source>
</evidence>
<evidence type="ECO:0000256" key="5">
    <source>
        <dbReference type="ARBA" id="ARBA00022676"/>
    </source>
</evidence>
<keyword evidence="6 15" id="KW-0808">Transferase</keyword>
<reference evidence="15 16" key="2">
    <citation type="submission" date="2015-05" db="EMBL/GenBank/DDBJ databases">
        <authorList>
            <person name="Morales-Cruz A."/>
            <person name="Amrine K.C."/>
            <person name="Cantu D."/>
        </authorList>
    </citation>
    <scope>NUCLEOTIDE SEQUENCE [LARGE SCALE GENOMIC DNA]</scope>
    <source>
        <strain evidence="15">DA912</strain>
    </source>
</reference>
<dbReference type="OrthoDB" id="414175at2759"/>
<comment type="subcellular location">
    <subcellularLocation>
        <location evidence="1">Membrane</location>
        <topology evidence="1">Single-pass type II membrane protein</topology>
    </subcellularLocation>
</comment>
<gene>
    <name evidence="15" type="ORF">UCDDA912_g10713</name>
</gene>
<dbReference type="Gene3D" id="3.50.4.10">
    <property type="entry name" value="Hepatocyte Growth Factor"/>
    <property type="match status" value="1"/>
</dbReference>
<dbReference type="InterPro" id="IPR003378">
    <property type="entry name" value="Fringe-like_glycosylTrfase"/>
</dbReference>
<evidence type="ECO:0000256" key="13">
    <source>
        <dbReference type="SAM" id="SignalP"/>
    </source>
</evidence>
<keyword evidence="5" id="KW-0328">Glycosyltransferase</keyword>
<evidence type="ECO:0000256" key="6">
    <source>
        <dbReference type="ARBA" id="ARBA00022679"/>
    </source>
</evidence>
<reference evidence="15 16" key="1">
    <citation type="submission" date="2015-05" db="EMBL/GenBank/DDBJ databases">
        <title>Distinctive expansion of gene families associated with plant cell wall degradation and secondary metabolism in the genomes of grapevine trunk pathogens.</title>
        <authorList>
            <person name="Lawrence D.P."/>
            <person name="Travadon R."/>
            <person name="Rolshausen P.E."/>
            <person name="Baumgartner K."/>
        </authorList>
    </citation>
    <scope>NUCLEOTIDE SEQUENCE [LARGE SCALE GENOMIC DNA]</scope>
    <source>
        <strain evidence="15">DA912</strain>
    </source>
</reference>
<name>A0A0G2HM77_9PEZI</name>
<keyword evidence="13" id="KW-0732">Signal</keyword>
<keyword evidence="16" id="KW-1185">Reference proteome</keyword>
<evidence type="ECO:0000259" key="14">
    <source>
        <dbReference type="Pfam" id="PF02434"/>
    </source>
</evidence>
<keyword evidence="11" id="KW-0472">Membrane</keyword>
<dbReference type="STRING" id="1214573.A0A0G2HM77"/>
<evidence type="ECO:0000256" key="9">
    <source>
        <dbReference type="ARBA" id="ARBA00022968"/>
    </source>
</evidence>
<dbReference type="PANTHER" id="PTHR23033:SF40">
    <property type="entry name" value="APPLE DOMAIN-CONTAINING PROTEIN"/>
    <property type="match status" value="1"/>
</dbReference>
<evidence type="ECO:0000256" key="3">
    <source>
        <dbReference type="ARBA" id="ARBA00006462"/>
    </source>
</evidence>
<protein>
    <recommendedName>
        <fullName evidence="4">N-acetylgalactosaminide beta-1,3-galactosyltransferase</fullName>
        <ecNumber evidence="4">2.4.1.122</ecNumber>
    </recommendedName>
</protein>
<evidence type="ECO:0000256" key="10">
    <source>
        <dbReference type="ARBA" id="ARBA00022989"/>
    </source>
</evidence>
<dbReference type="AlphaFoldDB" id="A0A0G2HM77"/>
<dbReference type="PANTHER" id="PTHR23033">
    <property type="entry name" value="BETA1,3-GALACTOSYLTRANSFERASE"/>
    <property type="match status" value="1"/>
</dbReference>
<evidence type="ECO:0000256" key="12">
    <source>
        <dbReference type="SAM" id="MobiDB-lite"/>
    </source>
</evidence>
<dbReference type="Proteomes" id="UP000034680">
    <property type="component" value="Unassembled WGS sequence"/>
</dbReference>
<dbReference type="GO" id="GO:0016263">
    <property type="term" value="F:glycoprotein-N-acetylgalactosamine 3-beta-galactosyltransferase activity"/>
    <property type="evidence" value="ECO:0007669"/>
    <property type="project" value="UniProtKB-EC"/>
</dbReference>
<accession>A0A0G2HM77</accession>
<proteinExistence type="inferred from homology"/>
<dbReference type="EC" id="2.4.1.122" evidence="4"/>
<evidence type="ECO:0000256" key="11">
    <source>
        <dbReference type="ARBA" id="ARBA00023136"/>
    </source>
</evidence>
<dbReference type="InterPro" id="IPR026050">
    <property type="entry name" value="C1GALT1/C1GALT1_chp1"/>
</dbReference>
<evidence type="ECO:0000313" key="16">
    <source>
        <dbReference type="Proteomes" id="UP000034680"/>
    </source>
</evidence>
<comment type="caution">
    <text evidence="15">The sequence shown here is derived from an EMBL/GenBank/DDBJ whole genome shotgun (WGS) entry which is preliminary data.</text>
</comment>
<evidence type="ECO:0000256" key="4">
    <source>
        <dbReference type="ARBA" id="ARBA00012557"/>
    </source>
</evidence>